<dbReference type="AlphaFoldDB" id="A0A370NFE0"/>
<name>A0A370NFE0_9BURK</name>
<protein>
    <submittedName>
        <fullName evidence="1">PAAR domain-containing protein</fullName>
    </submittedName>
</protein>
<organism evidence="1 2">
    <name type="scientific">Paraburkholderia lacunae</name>
    <dbReference type="NCBI Taxonomy" id="2211104"/>
    <lineage>
        <taxon>Bacteria</taxon>
        <taxon>Pseudomonadati</taxon>
        <taxon>Pseudomonadota</taxon>
        <taxon>Betaproteobacteria</taxon>
        <taxon>Burkholderiales</taxon>
        <taxon>Burkholderiaceae</taxon>
        <taxon>Paraburkholderia</taxon>
    </lineage>
</organism>
<gene>
    <name evidence="1" type="ORF">DLM46_02940</name>
</gene>
<dbReference type="OrthoDB" id="8565659at2"/>
<evidence type="ECO:0000313" key="2">
    <source>
        <dbReference type="Proteomes" id="UP000254875"/>
    </source>
</evidence>
<dbReference type="EMBL" id="QHKS01000002">
    <property type="protein sequence ID" value="RDK04291.1"/>
    <property type="molecule type" value="Genomic_DNA"/>
</dbReference>
<reference evidence="2" key="1">
    <citation type="submission" date="2018-05" db="EMBL/GenBank/DDBJ databases">
        <authorList>
            <person name="Feng T."/>
        </authorList>
    </citation>
    <scope>NUCLEOTIDE SEQUENCE [LARGE SCALE GENOMIC DNA]</scope>
    <source>
        <strain evidence="2">S27</strain>
    </source>
</reference>
<dbReference type="InterPro" id="IPR008727">
    <property type="entry name" value="PAAR_motif"/>
</dbReference>
<dbReference type="Gene3D" id="2.60.200.60">
    <property type="match status" value="1"/>
</dbReference>
<dbReference type="Proteomes" id="UP000254875">
    <property type="component" value="Unassembled WGS sequence"/>
</dbReference>
<accession>A0A370NFE0</accession>
<keyword evidence="2" id="KW-1185">Reference proteome</keyword>
<sequence length="85" mass="8713">MPGVIRVGDRTSSNGEVLGGSASCFFMGKPVARIGDPVSCPKHGDNHIAHATSQARHKGLEVAQHGDACECGCTLISSLPTGGLR</sequence>
<comment type="caution">
    <text evidence="1">The sequence shown here is derived from an EMBL/GenBank/DDBJ whole genome shotgun (WGS) entry which is preliminary data.</text>
</comment>
<evidence type="ECO:0000313" key="1">
    <source>
        <dbReference type="EMBL" id="RDK04291.1"/>
    </source>
</evidence>
<dbReference type="Pfam" id="PF05488">
    <property type="entry name" value="PAAR_motif"/>
    <property type="match status" value="1"/>
</dbReference>
<proteinExistence type="predicted"/>
<dbReference type="CDD" id="cd14744">
    <property type="entry name" value="PAAR_CT_2"/>
    <property type="match status" value="1"/>
</dbReference>